<keyword evidence="2" id="KW-1185">Reference proteome</keyword>
<reference evidence="1 2" key="1">
    <citation type="submission" date="2019-12" db="EMBL/GenBank/DDBJ databases">
        <title>Novel species isolated from a subtropical stream in China.</title>
        <authorList>
            <person name="Lu H."/>
        </authorList>
    </citation>
    <scope>NUCLEOTIDE SEQUENCE [LARGE SCALE GENOMIC DNA]</scope>
    <source>
        <strain evidence="1 2">FT135W</strain>
    </source>
</reference>
<dbReference type="EMBL" id="WWCN01000049">
    <property type="protein sequence ID" value="MYM26686.1"/>
    <property type="molecule type" value="Genomic_DNA"/>
</dbReference>
<dbReference type="AlphaFoldDB" id="A0A6L8KH85"/>
<gene>
    <name evidence="1" type="ORF">GTP46_29160</name>
</gene>
<proteinExistence type="predicted"/>
<comment type="caution">
    <text evidence="1">The sequence shown here is derived from an EMBL/GenBank/DDBJ whole genome shotgun (WGS) entry which is preliminary data.</text>
</comment>
<sequence length="96" mass="10990">MKITCGTDAGQESDESLAARYEITFDGKRYTFREYKYDRFGDALRYAAMTHAKQGFLQDKAFQPLWLAAYSPTAEDEAIMRLHGIAYVEGHYLYGS</sequence>
<organism evidence="1 2">
    <name type="scientific">Duganella flavida</name>
    <dbReference type="NCBI Taxonomy" id="2692175"/>
    <lineage>
        <taxon>Bacteria</taxon>
        <taxon>Pseudomonadati</taxon>
        <taxon>Pseudomonadota</taxon>
        <taxon>Betaproteobacteria</taxon>
        <taxon>Burkholderiales</taxon>
        <taxon>Oxalobacteraceae</taxon>
        <taxon>Telluria group</taxon>
        <taxon>Duganella</taxon>
    </lineage>
</organism>
<dbReference type="Proteomes" id="UP000479335">
    <property type="component" value="Unassembled WGS sequence"/>
</dbReference>
<protein>
    <submittedName>
        <fullName evidence="1">Uncharacterized protein</fullName>
    </submittedName>
</protein>
<accession>A0A6L8KH85</accession>
<name>A0A6L8KH85_9BURK</name>
<evidence type="ECO:0000313" key="2">
    <source>
        <dbReference type="Proteomes" id="UP000479335"/>
    </source>
</evidence>
<dbReference type="RefSeq" id="WP_161010114.1">
    <property type="nucleotide sequence ID" value="NZ_WWCN01000049.1"/>
</dbReference>
<evidence type="ECO:0000313" key="1">
    <source>
        <dbReference type="EMBL" id="MYM26686.1"/>
    </source>
</evidence>